<dbReference type="InterPro" id="IPR046347">
    <property type="entry name" value="bZIP_sf"/>
</dbReference>
<evidence type="ECO:0000259" key="2">
    <source>
        <dbReference type="PROSITE" id="PS50217"/>
    </source>
</evidence>
<dbReference type="EMBL" id="CAJFCV020000005">
    <property type="protein sequence ID" value="CAG9120728.1"/>
    <property type="molecule type" value="Genomic_DNA"/>
</dbReference>
<name>A0A811LPC1_BURXY</name>
<evidence type="ECO:0000313" key="3">
    <source>
        <dbReference type="EMBL" id="CAD5229930.1"/>
    </source>
</evidence>
<feature type="domain" description="BZIP" evidence="2">
    <location>
        <begin position="196"/>
        <end position="256"/>
    </location>
</feature>
<dbReference type="Pfam" id="PF07716">
    <property type="entry name" value="bZIP_2"/>
    <property type="match status" value="1"/>
</dbReference>
<proteinExistence type="predicted"/>
<sequence>MARCKIPLGALQCAHKDQRVPRRALRAIERHRISVLTEGWVISYSGWVTGNVNRCKVADLTLVMDKTNDTSFEPDTSENNENLNMSAMSGENLNMSAMSGSYPYPPNPYFLAPTFHPQSGLPTIPYPPHMLNGWYPHGLPYGDPNLTSSLQKPAPSPANTSSTNSNTSSPKEGKPGKIVVNRLTKEFYSEEDKLLYEERRAKNNAAARESRKRRAKRESEVMSENEQLKAQVANLKRELTETIAELKVMRMKVGEALCEDNRVLKNRTNF</sequence>
<dbReference type="PROSITE" id="PS00036">
    <property type="entry name" value="BZIP_BASIC"/>
    <property type="match status" value="1"/>
</dbReference>
<organism evidence="3 4">
    <name type="scientific">Bursaphelenchus xylophilus</name>
    <name type="common">Pinewood nematode worm</name>
    <name type="synonym">Aphelenchoides xylophilus</name>
    <dbReference type="NCBI Taxonomy" id="6326"/>
    <lineage>
        <taxon>Eukaryota</taxon>
        <taxon>Metazoa</taxon>
        <taxon>Ecdysozoa</taxon>
        <taxon>Nematoda</taxon>
        <taxon>Chromadorea</taxon>
        <taxon>Rhabditida</taxon>
        <taxon>Tylenchina</taxon>
        <taxon>Tylenchomorpha</taxon>
        <taxon>Aphelenchoidea</taxon>
        <taxon>Aphelenchoididae</taxon>
        <taxon>Bursaphelenchus</taxon>
    </lineage>
</organism>
<dbReference type="InterPro" id="IPR004827">
    <property type="entry name" value="bZIP"/>
</dbReference>
<dbReference type="AlphaFoldDB" id="A0A811LPC1"/>
<dbReference type="GO" id="GO:0003700">
    <property type="term" value="F:DNA-binding transcription factor activity"/>
    <property type="evidence" value="ECO:0007669"/>
    <property type="project" value="InterPro"/>
</dbReference>
<reference evidence="3" key="1">
    <citation type="submission" date="2020-09" db="EMBL/GenBank/DDBJ databases">
        <authorList>
            <person name="Kikuchi T."/>
        </authorList>
    </citation>
    <scope>NUCLEOTIDE SEQUENCE</scope>
    <source>
        <strain evidence="3">Ka4C1</strain>
    </source>
</reference>
<dbReference type="Proteomes" id="UP000582659">
    <property type="component" value="Unassembled WGS sequence"/>
</dbReference>
<evidence type="ECO:0000256" key="1">
    <source>
        <dbReference type="SAM" id="MobiDB-lite"/>
    </source>
</evidence>
<dbReference type="PROSITE" id="PS50217">
    <property type="entry name" value="BZIP"/>
    <property type="match status" value="1"/>
</dbReference>
<dbReference type="Gene3D" id="1.20.5.170">
    <property type="match status" value="1"/>
</dbReference>
<dbReference type="SMR" id="A0A811LPC1"/>
<dbReference type="SUPFAM" id="SSF57959">
    <property type="entry name" value="Leucine zipper domain"/>
    <property type="match status" value="1"/>
</dbReference>
<feature type="region of interest" description="Disordered" evidence="1">
    <location>
        <begin position="202"/>
        <end position="222"/>
    </location>
</feature>
<comment type="caution">
    <text evidence="3">The sequence shown here is derived from an EMBL/GenBank/DDBJ whole genome shotgun (WGS) entry which is preliminary data.</text>
</comment>
<dbReference type="EMBL" id="CAJFDI010000005">
    <property type="protein sequence ID" value="CAD5229930.1"/>
    <property type="molecule type" value="Genomic_DNA"/>
</dbReference>
<feature type="compositionally biased region" description="Low complexity" evidence="1">
    <location>
        <begin position="157"/>
        <end position="170"/>
    </location>
</feature>
<evidence type="ECO:0000313" key="4">
    <source>
        <dbReference type="Proteomes" id="UP000659654"/>
    </source>
</evidence>
<keyword evidence="4" id="KW-1185">Reference proteome</keyword>
<dbReference type="SMART" id="SM00338">
    <property type="entry name" value="BRLZ"/>
    <property type="match status" value="1"/>
</dbReference>
<accession>A0A811LPC1</accession>
<gene>
    <name evidence="3" type="ORF">BXYJ_LOCUS10733</name>
</gene>
<protein>
    <submittedName>
        <fullName evidence="3">(pine wood nematode) hypothetical protein</fullName>
    </submittedName>
</protein>
<dbReference type="Proteomes" id="UP000659654">
    <property type="component" value="Unassembled WGS sequence"/>
</dbReference>
<feature type="region of interest" description="Disordered" evidence="1">
    <location>
        <begin position="145"/>
        <end position="177"/>
    </location>
</feature>